<dbReference type="NCBIfam" id="TIGR01764">
    <property type="entry name" value="excise"/>
    <property type="match status" value="1"/>
</dbReference>
<dbReference type="Proteomes" id="UP000032679">
    <property type="component" value="Unassembled WGS sequence"/>
</dbReference>
<dbReference type="InterPro" id="IPR010093">
    <property type="entry name" value="SinI_DNA-bd"/>
</dbReference>
<dbReference type="OrthoDB" id="9786046at2"/>
<comment type="caution">
    <text evidence="2">The sequence shown here is derived from an EMBL/GenBank/DDBJ whole genome shotgun (WGS) entry which is preliminary data.</text>
</comment>
<accession>A0A0D6MP53</accession>
<dbReference type="RefSeq" id="WP_048850628.1">
    <property type="nucleotide sequence ID" value="NZ_BALE01000048.1"/>
</dbReference>
<dbReference type="Pfam" id="PF12728">
    <property type="entry name" value="HTH_17"/>
    <property type="match status" value="1"/>
</dbReference>
<dbReference type="EMBL" id="BALE01000048">
    <property type="protein sequence ID" value="GAN55467.1"/>
    <property type="molecule type" value="Genomic_DNA"/>
</dbReference>
<dbReference type="STRING" id="1231623.Tasa_048_092"/>
<feature type="domain" description="Helix-turn-helix" evidence="1">
    <location>
        <begin position="13"/>
        <end position="63"/>
    </location>
</feature>
<evidence type="ECO:0000313" key="3">
    <source>
        <dbReference type="Proteomes" id="UP000032679"/>
    </source>
</evidence>
<gene>
    <name evidence="2" type="ORF">Tasa_048_092</name>
</gene>
<sequence>MPSAHNAQTPECMSMREAARRVGISAATLCRVIARGTGPRSVQIGRRRLIRADHLAEWLDQRSTAPVASDTAS</sequence>
<dbReference type="SUPFAM" id="SSF46955">
    <property type="entry name" value="Putative DNA-binding domain"/>
    <property type="match status" value="1"/>
</dbReference>
<dbReference type="InterPro" id="IPR041657">
    <property type="entry name" value="HTH_17"/>
</dbReference>
<dbReference type="AlphaFoldDB" id="A0A0D6MP53"/>
<evidence type="ECO:0000259" key="1">
    <source>
        <dbReference type="Pfam" id="PF12728"/>
    </source>
</evidence>
<keyword evidence="3" id="KW-1185">Reference proteome</keyword>
<organism evidence="2 3">
    <name type="scientific">Tanticharoenia sakaeratensis NBRC 103193</name>
    <dbReference type="NCBI Taxonomy" id="1231623"/>
    <lineage>
        <taxon>Bacteria</taxon>
        <taxon>Pseudomonadati</taxon>
        <taxon>Pseudomonadota</taxon>
        <taxon>Alphaproteobacteria</taxon>
        <taxon>Acetobacterales</taxon>
        <taxon>Acetobacteraceae</taxon>
        <taxon>Tanticharoenia</taxon>
    </lineage>
</organism>
<protein>
    <recommendedName>
        <fullName evidence="1">Helix-turn-helix domain-containing protein</fullName>
    </recommendedName>
</protein>
<proteinExistence type="predicted"/>
<dbReference type="GO" id="GO:0003677">
    <property type="term" value="F:DNA binding"/>
    <property type="evidence" value="ECO:0007669"/>
    <property type="project" value="InterPro"/>
</dbReference>
<name>A0A0D6MP53_9PROT</name>
<dbReference type="InterPro" id="IPR009061">
    <property type="entry name" value="DNA-bd_dom_put_sf"/>
</dbReference>
<evidence type="ECO:0000313" key="2">
    <source>
        <dbReference type="EMBL" id="GAN55467.1"/>
    </source>
</evidence>
<reference evidence="2 3" key="1">
    <citation type="submission" date="2012-10" db="EMBL/GenBank/DDBJ databases">
        <title>Genome sequencing of Tanticharoenia sakaeratensis NBRC 103193.</title>
        <authorList>
            <person name="Azuma Y."/>
            <person name="Hadano H."/>
            <person name="Hirakawa H."/>
            <person name="Matsushita K."/>
        </authorList>
    </citation>
    <scope>NUCLEOTIDE SEQUENCE [LARGE SCALE GENOMIC DNA]</scope>
    <source>
        <strain evidence="2 3">NBRC 103193</strain>
    </source>
</reference>